<evidence type="ECO:0000259" key="1">
    <source>
        <dbReference type="Pfam" id="PF01593"/>
    </source>
</evidence>
<comment type="caution">
    <text evidence="2">The sequence shown here is derived from an EMBL/GenBank/DDBJ whole genome shotgun (WGS) entry which is preliminary data.</text>
</comment>
<dbReference type="PANTHER" id="PTHR42841">
    <property type="entry name" value="AMINE OXIDASE"/>
    <property type="match status" value="1"/>
</dbReference>
<sequence>MNTRNVYIIGAGVSGLVAAIELEKAGYYPVILEAGDKIGGRIQTEEVEGFKLDQGFQVLLTAYPEAQHYLDFEALSLKIFQPGAVIFKPGDIFSVYDPLRKPLKMIPMVFSKVGTVLDKVRMYQLTKTLSVKRDEDIFSSTDMTTLEYLKKKGFSGKIIKNFFKPFFKGIFLEEELKTSSRMFEFIFKMFAIGNASIPEKGMQEIPRQLFSKLHNTKIQYNTHVDHIENTRIYLDSGDVITADDIIVATSPETVFNQLDLGPPAYHAVTNLYFSTEQSFVAKPVISLVPDEQFLVNNFVFLTDVSKSYSADGRALLSVSVIKDVSAVENLEKLVALELEALSGIRSAYFRHLKTYHIPKALPAVRDTKNWLPVQHTKVYDHVYLAGDHMLNGSLNAAMTSGRKAAEALIGAYVV</sequence>
<dbReference type="InterPro" id="IPR002937">
    <property type="entry name" value="Amino_oxidase"/>
</dbReference>
<keyword evidence="2" id="KW-0560">Oxidoreductase</keyword>
<dbReference type="Gene3D" id="3.50.50.60">
    <property type="entry name" value="FAD/NAD(P)-binding domain"/>
    <property type="match status" value="1"/>
</dbReference>
<organism evidence="2 3">
    <name type="scientific">Negadavirga shengliensis</name>
    <dbReference type="NCBI Taxonomy" id="1389218"/>
    <lineage>
        <taxon>Bacteria</taxon>
        <taxon>Pseudomonadati</taxon>
        <taxon>Bacteroidota</taxon>
        <taxon>Cytophagia</taxon>
        <taxon>Cytophagales</taxon>
        <taxon>Cyclobacteriaceae</taxon>
        <taxon>Negadavirga</taxon>
    </lineage>
</organism>
<keyword evidence="3" id="KW-1185">Reference proteome</keyword>
<dbReference type="Proteomes" id="UP001595818">
    <property type="component" value="Unassembled WGS sequence"/>
</dbReference>
<evidence type="ECO:0000313" key="2">
    <source>
        <dbReference type="EMBL" id="MFC4873914.1"/>
    </source>
</evidence>
<evidence type="ECO:0000313" key="3">
    <source>
        <dbReference type="Proteomes" id="UP001595818"/>
    </source>
</evidence>
<gene>
    <name evidence="2" type="ORF">ACFPFU_19575</name>
</gene>
<accession>A0ABV9T5A2</accession>
<dbReference type="Pfam" id="PF01593">
    <property type="entry name" value="Amino_oxidase"/>
    <property type="match status" value="1"/>
</dbReference>
<dbReference type="GO" id="GO:0016491">
    <property type="term" value="F:oxidoreductase activity"/>
    <property type="evidence" value="ECO:0007669"/>
    <property type="project" value="UniProtKB-KW"/>
</dbReference>
<reference evidence="3" key="1">
    <citation type="journal article" date="2019" name="Int. J. Syst. Evol. Microbiol.">
        <title>The Global Catalogue of Microorganisms (GCM) 10K type strain sequencing project: providing services to taxonomists for standard genome sequencing and annotation.</title>
        <authorList>
            <consortium name="The Broad Institute Genomics Platform"/>
            <consortium name="The Broad Institute Genome Sequencing Center for Infectious Disease"/>
            <person name="Wu L."/>
            <person name="Ma J."/>
        </authorList>
    </citation>
    <scope>NUCLEOTIDE SEQUENCE [LARGE SCALE GENOMIC DNA]</scope>
    <source>
        <strain evidence="3">CGMCC 4.7466</strain>
    </source>
</reference>
<dbReference type="RefSeq" id="WP_377067250.1">
    <property type="nucleotide sequence ID" value="NZ_JBHSJJ010000014.1"/>
</dbReference>
<feature type="domain" description="Amine oxidase" evidence="1">
    <location>
        <begin position="13"/>
        <end position="409"/>
    </location>
</feature>
<dbReference type="EC" id="1.-.-.-" evidence="2"/>
<protein>
    <submittedName>
        <fullName evidence="2">NAD(P)/FAD-dependent oxidoreductase</fullName>
        <ecNumber evidence="2">1.-.-.-</ecNumber>
    </submittedName>
</protein>
<dbReference type="EMBL" id="JBHSJJ010000014">
    <property type="protein sequence ID" value="MFC4873914.1"/>
    <property type="molecule type" value="Genomic_DNA"/>
</dbReference>
<proteinExistence type="predicted"/>
<name>A0ABV9T5A2_9BACT</name>
<dbReference type="SUPFAM" id="SSF51905">
    <property type="entry name" value="FAD/NAD(P)-binding domain"/>
    <property type="match status" value="1"/>
</dbReference>
<dbReference type="InterPro" id="IPR036188">
    <property type="entry name" value="FAD/NAD-bd_sf"/>
</dbReference>